<gene>
    <name evidence="1" type="ORF">AOC36_02925</name>
</gene>
<name>A0A120JTI1_9FIRM</name>
<reference evidence="1 2" key="1">
    <citation type="submission" date="2015-10" db="EMBL/GenBank/DDBJ databases">
        <title>Erysipelothrix larvae sp. LV19 isolated from the larval gut of the rhinoceros beetle, Trypoxylus dichotomus.</title>
        <authorList>
            <person name="Lim S."/>
            <person name="Kim B.-C."/>
        </authorList>
    </citation>
    <scope>NUCLEOTIDE SEQUENCE [LARGE SCALE GENOMIC DNA]</scope>
    <source>
        <strain evidence="1 2">LV19</strain>
    </source>
</reference>
<dbReference type="EMBL" id="CP013213">
    <property type="protein sequence ID" value="AMC92970.1"/>
    <property type="molecule type" value="Genomic_DNA"/>
</dbReference>
<accession>A0A120JTI1</accession>
<dbReference type="InterPro" id="IPR025449">
    <property type="entry name" value="JetB"/>
</dbReference>
<dbReference type="STRING" id="1514105.AOC36_02925"/>
<dbReference type="KEGG" id="erl:AOC36_02925"/>
<dbReference type="Proteomes" id="UP000063781">
    <property type="component" value="Chromosome"/>
</dbReference>
<organism evidence="1 2">
    <name type="scientific">Erysipelothrix larvae</name>
    <dbReference type="NCBI Taxonomy" id="1514105"/>
    <lineage>
        <taxon>Bacteria</taxon>
        <taxon>Bacillati</taxon>
        <taxon>Bacillota</taxon>
        <taxon>Erysipelotrichia</taxon>
        <taxon>Erysipelotrichales</taxon>
        <taxon>Erysipelotrichaceae</taxon>
        <taxon>Erysipelothrix</taxon>
    </lineage>
</organism>
<evidence type="ECO:0000313" key="1">
    <source>
        <dbReference type="EMBL" id="AMC92970.1"/>
    </source>
</evidence>
<protein>
    <recommendedName>
        <fullName evidence="3">DUF4194 domain-containing protein</fullName>
    </recommendedName>
</protein>
<dbReference type="Pfam" id="PF13835">
    <property type="entry name" value="DUF4194"/>
    <property type="match status" value="1"/>
</dbReference>
<evidence type="ECO:0000313" key="2">
    <source>
        <dbReference type="Proteomes" id="UP000063781"/>
    </source>
</evidence>
<keyword evidence="2" id="KW-1185">Reference proteome</keyword>
<dbReference type="AlphaFoldDB" id="A0A120JTI1"/>
<evidence type="ECO:0008006" key="3">
    <source>
        <dbReference type="Google" id="ProtNLM"/>
    </source>
</evidence>
<sequence length="212" mass="24832">MNKAEELKNFSMKFSRQTEKEQEQFSEIVNKLLRCNYLCRDNPSDRSHYFDALIIREDMRAYLSIIDTDIIIDELNGVIGLKVNGESSHHRLRLRETIILLCLRKLFFIKKQSVSMIDTIAVTLEEIMQELLNTGYFEKGVGKTEFETTLRKLKSYHLIDYSFTQSPDVIILWPSLLHAVNANTLEEIQKKLDVYKDNMEVDDENTEEDKAD</sequence>
<proteinExistence type="predicted"/>
<dbReference type="RefSeq" id="WP_067631270.1">
    <property type="nucleotide sequence ID" value="NZ_CP013213.1"/>
</dbReference>